<evidence type="ECO:0000313" key="6">
    <source>
        <dbReference type="EMBL" id="KAL1564317.1"/>
    </source>
</evidence>
<dbReference type="Proteomes" id="UP001567538">
    <property type="component" value="Unassembled WGS sequence"/>
</dbReference>
<proteinExistence type="predicted"/>
<feature type="region of interest" description="Disordered" evidence="5">
    <location>
        <begin position="30"/>
        <end position="55"/>
    </location>
</feature>
<keyword evidence="3" id="KW-0804">Transcription</keyword>
<keyword evidence="7" id="KW-1185">Reference proteome</keyword>
<dbReference type="InterPro" id="IPR051358">
    <property type="entry name" value="TF_AMS/ICE1/BHLH6-like"/>
</dbReference>
<dbReference type="EC" id="2.7.1.43" evidence="6"/>
<evidence type="ECO:0000256" key="5">
    <source>
        <dbReference type="SAM" id="MobiDB-lite"/>
    </source>
</evidence>
<dbReference type="PANTHER" id="PTHR31945">
    <property type="entry name" value="TRANSCRIPTION FACTOR SCREAM2-RELATED"/>
    <property type="match status" value="1"/>
</dbReference>
<evidence type="ECO:0000256" key="3">
    <source>
        <dbReference type="ARBA" id="ARBA00023163"/>
    </source>
</evidence>
<evidence type="ECO:0000256" key="4">
    <source>
        <dbReference type="ARBA" id="ARBA00023242"/>
    </source>
</evidence>
<dbReference type="InterPro" id="IPR036638">
    <property type="entry name" value="HLH_DNA-bd_sf"/>
</dbReference>
<comment type="caution">
    <text evidence="6">The sequence shown here is derived from an EMBL/GenBank/DDBJ whole genome shotgun (WGS) entry which is preliminary data.</text>
</comment>
<dbReference type="GO" id="GO:0005634">
    <property type="term" value="C:nucleus"/>
    <property type="evidence" value="ECO:0007669"/>
    <property type="project" value="UniProtKB-SubCell"/>
</dbReference>
<keyword evidence="6" id="KW-0808">Transferase</keyword>
<accession>A0ABD1I7G3</accession>
<evidence type="ECO:0000256" key="1">
    <source>
        <dbReference type="ARBA" id="ARBA00004123"/>
    </source>
</evidence>
<feature type="compositionally biased region" description="Basic and acidic residues" evidence="5">
    <location>
        <begin position="30"/>
        <end position="53"/>
    </location>
</feature>
<dbReference type="Gene3D" id="4.10.280.10">
    <property type="entry name" value="Helix-loop-helix DNA-binding domain"/>
    <property type="match status" value="1"/>
</dbReference>
<organism evidence="6 7">
    <name type="scientific">Salvia divinorum</name>
    <name type="common">Maria pastora</name>
    <name type="synonym">Diviner's sage</name>
    <dbReference type="NCBI Taxonomy" id="28513"/>
    <lineage>
        <taxon>Eukaryota</taxon>
        <taxon>Viridiplantae</taxon>
        <taxon>Streptophyta</taxon>
        <taxon>Embryophyta</taxon>
        <taxon>Tracheophyta</taxon>
        <taxon>Spermatophyta</taxon>
        <taxon>Magnoliopsida</taxon>
        <taxon>eudicotyledons</taxon>
        <taxon>Gunneridae</taxon>
        <taxon>Pentapetalae</taxon>
        <taxon>asterids</taxon>
        <taxon>lamiids</taxon>
        <taxon>Lamiales</taxon>
        <taxon>Lamiaceae</taxon>
        <taxon>Nepetoideae</taxon>
        <taxon>Mentheae</taxon>
        <taxon>Salviinae</taxon>
        <taxon>Salvia</taxon>
        <taxon>Salvia subgen. Calosphace</taxon>
    </lineage>
</organism>
<evidence type="ECO:0000313" key="7">
    <source>
        <dbReference type="Proteomes" id="UP001567538"/>
    </source>
</evidence>
<protein>
    <submittedName>
        <fullName evidence="6">Glucuronokinase</fullName>
        <ecNumber evidence="6">2.7.1.43</ecNumber>
    </submittedName>
</protein>
<dbReference type="GO" id="GO:0047940">
    <property type="term" value="F:glucuronokinase activity"/>
    <property type="evidence" value="ECO:0007669"/>
    <property type="project" value="UniProtKB-EC"/>
</dbReference>
<dbReference type="PANTHER" id="PTHR31945:SF11">
    <property type="entry name" value="TRANSCRIPTION FACTOR ABORTED MICROSPORES"/>
    <property type="match status" value="1"/>
</dbReference>
<comment type="subcellular location">
    <subcellularLocation>
        <location evidence="1">Nucleus</location>
    </subcellularLocation>
</comment>
<reference evidence="6 7" key="1">
    <citation type="submission" date="2024-06" db="EMBL/GenBank/DDBJ databases">
        <title>A chromosome level genome sequence of Diviner's sage (Salvia divinorum).</title>
        <authorList>
            <person name="Ford S.A."/>
            <person name="Ro D.-K."/>
            <person name="Ness R.W."/>
            <person name="Phillips M.A."/>
        </authorList>
    </citation>
    <scope>NUCLEOTIDE SEQUENCE [LARGE SCALE GENOMIC DNA]</scope>
    <source>
        <strain evidence="6">SAF-2024a</strain>
        <tissue evidence="6">Leaf</tissue>
    </source>
</reference>
<gene>
    <name evidence="6" type="ORF">AAHA92_06673</name>
</gene>
<evidence type="ECO:0000256" key="2">
    <source>
        <dbReference type="ARBA" id="ARBA00023015"/>
    </source>
</evidence>
<keyword evidence="2" id="KW-0805">Transcription regulation</keyword>
<keyword evidence="4" id="KW-0539">Nucleus</keyword>
<name>A0ABD1I7G3_SALDI</name>
<dbReference type="EMBL" id="JBEAFC010000003">
    <property type="protein sequence ID" value="KAL1564317.1"/>
    <property type="molecule type" value="Genomic_DNA"/>
</dbReference>
<dbReference type="SUPFAM" id="SSF47459">
    <property type="entry name" value="HLH, helix-loop-helix DNA-binding domain"/>
    <property type="match status" value="1"/>
</dbReference>
<dbReference type="AlphaFoldDB" id="A0ABD1I7G3"/>
<sequence>MQLDRASILGDAIEYVKDLQKQADDLKLELEHHSDDNESSRRTKQVQKREHDSVSTGLKGRCMKWMGLGRSCW</sequence>